<gene>
    <name evidence="3" type="ORF">MSYG_1916</name>
</gene>
<evidence type="ECO:0000259" key="2">
    <source>
        <dbReference type="Pfam" id="PF15377"/>
    </source>
</evidence>
<accession>A0A1M8A5U9</accession>
<reference evidence="4" key="1">
    <citation type="journal article" date="2017" name="Nucleic Acids Res.">
        <title>Proteogenomics produces comprehensive and highly accurate protein-coding gene annotation in a complete genome assembly of Malassezia sympodialis.</title>
        <authorList>
            <person name="Zhu Y."/>
            <person name="Engstroem P.G."/>
            <person name="Tellgren-Roth C."/>
            <person name="Baudo C.D."/>
            <person name="Kennell J.C."/>
            <person name="Sun S."/>
            <person name="Billmyre R.B."/>
            <person name="Schroeder M.S."/>
            <person name="Andersson A."/>
            <person name="Holm T."/>
            <person name="Sigurgeirsson B."/>
            <person name="Wu G."/>
            <person name="Sankaranarayanan S.R."/>
            <person name="Siddharthan R."/>
            <person name="Sanyal K."/>
            <person name="Lundeberg J."/>
            <person name="Nystedt B."/>
            <person name="Boekhout T."/>
            <person name="Dawson T.L. Jr."/>
            <person name="Heitman J."/>
            <person name="Scheynius A."/>
            <person name="Lehtioe J."/>
        </authorList>
    </citation>
    <scope>NUCLEOTIDE SEQUENCE [LARGE SCALE GENOMIC DNA]</scope>
    <source>
        <strain evidence="4">ATCC 42132</strain>
    </source>
</reference>
<sequence length="198" mass="22398">MSRLPDDDGPPLSARDKKGLTYTQETPSFLRRLHAQVRGTHFEDTARRERTRGNDTDDPLLEWMAPDARRADQGRSRERDEYHSDDDLAHAQVVVLKEGKHLTKEDYDRERSLAPNADPSAPHTERTTQPVAEAGGAAHQRKSASRIAGPRHSKTVMHDAKKWIHEKRNELRESTPKASKKKRARPPGAGLSFSVDEE</sequence>
<dbReference type="InterPro" id="IPR027911">
    <property type="entry name" value="DUF4604"/>
</dbReference>
<feature type="compositionally biased region" description="Basic and acidic residues" evidence="1">
    <location>
        <begin position="97"/>
        <end position="112"/>
    </location>
</feature>
<evidence type="ECO:0000313" key="4">
    <source>
        <dbReference type="Proteomes" id="UP000186303"/>
    </source>
</evidence>
<dbReference type="Proteomes" id="UP000186303">
    <property type="component" value="Chromosome 3"/>
</dbReference>
<organism evidence="3 4">
    <name type="scientific">Malassezia sympodialis (strain ATCC 42132)</name>
    <name type="common">Atopic eczema-associated yeast</name>
    <dbReference type="NCBI Taxonomy" id="1230383"/>
    <lineage>
        <taxon>Eukaryota</taxon>
        <taxon>Fungi</taxon>
        <taxon>Dikarya</taxon>
        <taxon>Basidiomycota</taxon>
        <taxon>Ustilaginomycotina</taxon>
        <taxon>Malasseziomycetes</taxon>
        <taxon>Malasseziales</taxon>
        <taxon>Malasseziaceae</taxon>
        <taxon>Malassezia</taxon>
    </lineage>
</organism>
<feature type="compositionally biased region" description="Basic and acidic residues" evidence="1">
    <location>
        <begin position="40"/>
        <end position="55"/>
    </location>
</feature>
<feature type="domain" description="DUF4604" evidence="2">
    <location>
        <begin position="18"/>
        <end position="197"/>
    </location>
</feature>
<evidence type="ECO:0000256" key="1">
    <source>
        <dbReference type="SAM" id="MobiDB-lite"/>
    </source>
</evidence>
<protein>
    <recommendedName>
        <fullName evidence="2">DUF4604 domain-containing protein</fullName>
    </recommendedName>
</protein>
<feature type="compositionally biased region" description="Basic residues" evidence="1">
    <location>
        <begin position="139"/>
        <end position="155"/>
    </location>
</feature>
<dbReference type="AlphaFoldDB" id="A0A1M8A5U9"/>
<dbReference type="Pfam" id="PF15377">
    <property type="entry name" value="DUF4604"/>
    <property type="match status" value="1"/>
</dbReference>
<dbReference type="EMBL" id="LT671823">
    <property type="protein sequence ID" value="SHO77574.1"/>
    <property type="molecule type" value="Genomic_DNA"/>
</dbReference>
<feature type="compositionally biased region" description="Basic and acidic residues" evidence="1">
    <location>
        <begin position="67"/>
        <end position="89"/>
    </location>
</feature>
<feature type="compositionally biased region" description="Basic and acidic residues" evidence="1">
    <location>
        <begin position="156"/>
        <end position="175"/>
    </location>
</feature>
<evidence type="ECO:0000313" key="3">
    <source>
        <dbReference type="EMBL" id="SHO77574.1"/>
    </source>
</evidence>
<name>A0A1M8A5U9_MALS4</name>
<dbReference type="VEuPathDB" id="FungiDB:MSYG_1916"/>
<keyword evidence="4" id="KW-1185">Reference proteome</keyword>
<feature type="region of interest" description="Disordered" evidence="1">
    <location>
        <begin position="1"/>
        <end position="198"/>
    </location>
</feature>
<proteinExistence type="predicted"/>
<dbReference type="OrthoDB" id="2553298at2759"/>